<evidence type="ECO:0000256" key="1">
    <source>
        <dbReference type="SAM" id="MobiDB-lite"/>
    </source>
</evidence>
<feature type="region of interest" description="Disordered" evidence="1">
    <location>
        <begin position="72"/>
        <end position="114"/>
    </location>
</feature>
<evidence type="ECO:0000313" key="3">
    <source>
        <dbReference type="EMBL" id="MDQ0581855.1"/>
    </source>
</evidence>
<accession>A0ABU0NRS3</accession>
<evidence type="ECO:0000259" key="2">
    <source>
        <dbReference type="Pfam" id="PF14016"/>
    </source>
</evidence>
<gene>
    <name evidence="3" type="ORF">QF030_004033</name>
</gene>
<protein>
    <recommendedName>
        <fullName evidence="2">DUF4232 domain-containing protein</fullName>
    </recommendedName>
</protein>
<keyword evidence="4" id="KW-1185">Reference proteome</keyword>
<name>A0ABU0NRS3_STRRH</name>
<proteinExistence type="predicted"/>
<organism evidence="3 4">
    <name type="scientific">Streptomyces rishiriensis</name>
    <dbReference type="NCBI Taxonomy" id="68264"/>
    <lineage>
        <taxon>Bacteria</taxon>
        <taxon>Bacillati</taxon>
        <taxon>Actinomycetota</taxon>
        <taxon>Actinomycetes</taxon>
        <taxon>Kitasatosporales</taxon>
        <taxon>Streptomycetaceae</taxon>
        <taxon>Streptomyces</taxon>
    </lineage>
</organism>
<dbReference type="Pfam" id="PF14016">
    <property type="entry name" value="DUF4232"/>
    <property type="match status" value="1"/>
</dbReference>
<dbReference type="Proteomes" id="UP001230654">
    <property type="component" value="Unassembled WGS sequence"/>
</dbReference>
<comment type="caution">
    <text evidence="3">The sequence shown here is derived from an EMBL/GenBank/DDBJ whole genome shotgun (WGS) entry which is preliminary data.</text>
</comment>
<reference evidence="3 4" key="1">
    <citation type="submission" date="2023-07" db="EMBL/GenBank/DDBJ databases">
        <title>Comparative genomics of wheat-associated soil bacteria to identify genetic determinants of phenazine resistance.</title>
        <authorList>
            <person name="Mouncey N."/>
        </authorList>
    </citation>
    <scope>NUCLEOTIDE SEQUENCE [LARGE SCALE GENOMIC DNA]</scope>
    <source>
        <strain evidence="3 4">B2I6</strain>
    </source>
</reference>
<evidence type="ECO:0000313" key="4">
    <source>
        <dbReference type="Proteomes" id="UP001230654"/>
    </source>
</evidence>
<dbReference type="InterPro" id="IPR025326">
    <property type="entry name" value="DUF4232"/>
</dbReference>
<sequence length="282" mass="27098">MQYGNTSENAITNAITNTNTNTYANQSANENANRNGNRYMRGNSFGIRGSVMAAVVASAALVVTGCGAGESPGASTSASAGASAGSASAGAASVGPASATPGHATPSSVTSPSVASPAASAAAVTPAVDSSSGGATPVCSAGSLKVAARQAADRPDGTGTGAAVVEFTNGSAKACVLKGHPTVAGAGNGSPEKNSPLSVTTTGSASPVTLAPGGRAWVKLTFVQVQGEADGFCESGAEPVVYPTIVVGLPGAGKHQVALDDGQFAECDNKVTVTAVSAVKPS</sequence>
<dbReference type="EMBL" id="JAUSWV010000002">
    <property type="protein sequence ID" value="MDQ0581855.1"/>
    <property type="molecule type" value="Genomic_DNA"/>
</dbReference>
<feature type="domain" description="DUF4232" evidence="2">
    <location>
        <begin position="139"/>
        <end position="276"/>
    </location>
</feature>